<evidence type="ECO:0000259" key="2">
    <source>
        <dbReference type="Pfam" id="PF07593"/>
    </source>
</evidence>
<name>A0A9X2A6W6_9FLAO</name>
<dbReference type="Proteomes" id="UP001139344">
    <property type="component" value="Unassembled WGS sequence"/>
</dbReference>
<dbReference type="EMBL" id="JAJSON010000025">
    <property type="protein sequence ID" value="MCG9972689.1"/>
    <property type="molecule type" value="Genomic_DNA"/>
</dbReference>
<dbReference type="RefSeq" id="WP_240100049.1">
    <property type="nucleotide sequence ID" value="NZ_JAJSON010000025.1"/>
</dbReference>
<comment type="caution">
    <text evidence="3">The sequence shown here is derived from an EMBL/GenBank/DDBJ whole genome shotgun (WGS) entry which is preliminary data.</text>
</comment>
<accession>A0A9X2A6W6</accession>
<evidence type="ECO:0000256" key="1">
    <source>
        <dbReference type="ARBA" id="ARBA00022729"/>
    </source>
</evidence>
<dbReference type="SUPFAM" id="SSF69318">
    <property type="entry name" value="Integrin alpha N-terminal domain"/>
    <property type="match status" value="3"/>
</dbReference>
<dbReference type="Pfam" id="PF07593">
    <property type="entry name" value="UnbV_ASPIC"/>
    <property type="match status" value="1"/>
</dbReference>
<keyword evidence="1" id="KW-0732">Signal</keyword>
<dbReference type="PANTHER" id="PTHR16026:SF0">
    <property type="entry name" value="CARTILAGE ACIDIC PROTEIN 1"/>
    <property type="match status" value="1"/>
</dbReference>
<gene>
    <name evidence="3" type="ORF">LU635_13655</name>
</gene>
<dbReference type="InterPro" id="IPR027039">
    <property type="entry name" value="Crtac1"/>
</dbReference>
<evidence type="ECO:0000313" key="3">
    <source>
        <dbReference type="EMBL" id="MCG9972689.1"/>
    </source>
</evidence>
<dbReference type="Pfam" id="PF13517">
    <property type="entry name" value="FG-GAP_3"/>
    <property type="match status" value="5"/>
</dbReference>
<feature type="domain" description="ASPIC/UnbV" evidence="2">
    <location>
        <begin position="528"/>
        <end position="594"/>
    </location>
</feature>
<keyword evidence="4" id="KW-1185">Reference proteome</keyword>
<dbReference type="AlphaFoldDB" id="A0A9X2A6W6"/>
<dbReference type="Gene3D" id="2.130.10.130">
    <property type="entry name" value="Integrin alpha, N-terminal"/>
    <property type="match status" value="5"/>
</dbReference>
<dbReference type="InterPro" id="IPR013517">
    <property type="entry name" value="FG-GAP"/>
</dbReference>
<proteinExistence type="predicted"/>
<evidence type="ECO:0000313" key="4">
    <source>
        <dbReference type="Proteomes" id="UP001139344"/>
    </source>
</evidence>
<dbReference type="InterPro" id="IPR028994">
    <property type="entry name" value="Integrin_alpha_N"/>
</dbReference>
<dbReference type="InterPro" id="IPR011519">
    <property type="entry name" value="UnbV_ASPIC"/>
</dbReference>
<dbReference type="PROSITE" id="PS51257">
    <property type="entry name" value="PROKAR_LIPOPROTEIN"/>
    <property type="match status" value="1"/>
</dbReference>
<reference evidence="3" key="1">
    <citation type="submission" date="2021-12" db="EMBL/GenBank/DDBJ databases">
        <title>Description of Gramella crocea sp. nov., a new bacterium isolated from activated sludge.</title>
        <authorList>
            <person name="Zhang X."/>
        </authorList>
    </citation>
    <scope>NUCLEOTIDE SEQUENCE</scope>
    <source>
        <strain evidence="3">YB25</strain>
    </source>
</reference>
<protein>
    <submittedName>
        <fullName evidence="3">VCBS repeat-containing protein</fullName>
    </submittedName>
</protein>
<organism evidence="3 4">
    <name type="scientific">Christiangramia crocea</name>
    <dbReference type="NCBI Taxonomy" id="2904124"/>
    <lineage>
        <taxon>Bacteria</taxon>
        <taxon>Pseudomonadati</taxon>
        <taxon>Bacteroidota</taxon>
        <taxon>Flavobacteriia</taxon>
        <taxon>Flavobacteriales</taxon>
        <taxon>Flavobacteriaceae</taxon>
        <taxon>Christiangramia</taxon>
    </lineage>
</organism>
<dbReference type="PANTHER" id="PTHR16026">
    <property type="entry name" value="CARTILAGE ACIDIC PROTEIN 1"/>
    <property type="match status" value="1"/>
</dbReference>
<sequence length="1102" mass="123839">MMNRSPAFIVILMLLSLACEKDRVLFEKIDPGYSNIDFSNDLDPDSKLNILNYLYYFNGGGVAAGDYNSDGLTDLYFTSNEGADMLYLNKENFRFEEITSKAGIKNSTGWTTGVTNVDINGDGLLDLYISKVSGFQNLTGHNLLYVNKGNNNNGIPVFEEMSGKYGLDFSGFSTQSVFFDYDLDGDLDMFLLNHSVHPNQNYGRGSNRKGFDSKSGDRLFRNDDGFYKDVSSEARIFQGKIGYGLGLSVGDLNGDSYPDMYVGNDFFENDYLYINNGDGSFSEMITGSPGKIGHTTHFSMGNDISDMNNDGRPDILSLDMLPEDLQTYKASGVEYPYQTYSNYLKNGYAPQYMQNTLHINSGDLHFSETAFLSGIAASEWSWGAMFADFDNDTHKDLFISNGIKGATNDMDFIKYISNSRIQKKLSEGEFSDYTNLIKDLPEKKVQNYIFQNQGDNSFIDQKDHWLKPEESFSHGFVYADLDNDGDLDLVVNNMQEAAGVFKNNSERLKSPNKYLKVELRGHKENFYGIGAKVKLYHDGQMQFQEQYLTKGYLSSVAPGVHFGLGQLDKVDSVEVIWPNSAIQTKYNIKANSSVLFDIKDAVKPLYRAKPEETMYILADSLINHKHIEQSSLDFNKEPLIPFAYSNLGPTVSVGDINNDTLEDLVIGGGKSQSLSLWTQNKEGGFDSYNSEIFEENSISEDTDQAFIDIENDGDLDLIVVSGGNEFSTGKALQPRLYINDNGIFNREPDQFNDLNLNASRVRIVDLNNDGYSDVSFSASIVPNEYGKIPLQYLYLNDGNGHFKDVTREFSVAFQEAGMVQDIQWIDINNDGFKDALIGGHWMPITIYLNDGEKLSPLETNLDNSHGWWNSIDAADFDKDGDIDIIAGNWGLNSRLQANEDEPVKMYLNDFDENGSIDPVMTYFYKGTETAFSSKDELDKQMPFLKKKFPNYSDYAKAPFSEVLPADKVKKASVLKVYELGSCYFENIGNNRFKKHRLPFEAQVSKVFDIAKHDFNHDGFLDLFIVGNDYEISTQLGRLDALHGIVLLNDTKGNFNASEKIIPDISGPARDIEKIKINGDTHFIITFNNGKPVIIKRNNSKTQ</sequence>